<dbReference type="InterPro" id="IPR006145">
    <property type="entry name" value="PsdUridine_synth_RsuA/RluA"/>
</dbReference>
<dbReference type="GO" id="GO:0005524">
    <property type="term" value="F:ATP binding"/>
    <property type="evidence" value="ECO:0007669"/>
    <property type="project" value="UniProtKB-KW"/>
</dbReference>
<dbReference type="Pfam" id="PF00849">
    <property type="entry name" value="PseudoU_synth_2"/>
    <property type="match status" value="1"/>
</dbReference>
<evidence type="ECO:0000256" key="2">
    <source>
        <dbReference type="ARBA" id="ARBA00009670"/>
    </source>
</evidence>
<keyword evidence="11" id="KW-0418">Kinase</keyword>
<name>A0AA39CT90_9EURO</name>
<dbReference type="InterPro" id="IPR029063">
    <property type="entry name" value="SAM-dependent_MTases_sf"/>
</dbReference>
<keyword evidence="3" id="KW-1003">Cell membrane</keyword>
<dbReference type="NCBIfam" id="TIGR01982">
    <property type="entry name" value="UbiB"/>
    <property type="match status" value="1"/>
</dbReference>
<evidence type="ECO:0000256" key="8">
    <source>
        <dbReference type="ARBA" id="ARBA00022691"/>
    </source>
</evidence>
<feature type="domain" description="ABC1 atypical kinase-like" evidence="18">
    <location>
        <begin position="292"/>
        <end position="543"/>
    </location>
</feature>
<dbReference type="PROSITE" id="PS51682">
    <property type="entry name" value="SAM_OMT_I"/>
    <property type="match status" value="1"/>
</dbReference>
<dbReference type="GO" id="GO:0003723">
    <property type="term" value="F:RNA binding"/>
    <property type="evidence" value="ECO:0007669"/>
    <property type="project" value="InterPro"/>
</dbReference>
<dbReference type="PROSITE" id="PS01129">
    <property type="entry name" value="PSI_RLU"/>
    <property type="match status" value="1"/>
</dbReference>
<evidence type="ECO:0000259" key="17">
    <source>
        <dbReference type="Pfam" id="PF02036"/>
    </source>
</evidence>
<evidence type="ECO:0008006" key="20">
    <source>
        <dbReference type="Google" id="ProtNLM"/>
    </source>
</evidence>
<evidence type="ECO:0000256" key="11">
    <source>
        <dbReference type="ARBA" id="ARBA00022777"/>
    </source>
</evidence>
<comment type="similarity">
    <text evidence="2">Belongs to the protein kinase superfamily. ADCK protein kinase family.</text>
</comment>
<keyword evidence="12" id="KW-0067">ATP-binding</keyword>
<evidence type="ECO:0000256" key="1">
    <source>
        <dbReference type="ARBA" id="ARBA00005020"/>
    </source>
</evidence>
<dbReference type="SUPFAM" id="SSF55120">
    <property type="entry name" value="Pseudouridine synthase"/>
    <property type="match status" value="1"/>
</dbReference>
<dbReference type="NCBIfam" id="NF003404">
    <property type="entry name" value="PRK04750.1"/>
    <property type="match status" value="1"/>
</dbReference>
<dbReference type="Pfam" id="PF03109">
    <property type="entry name" value="ABC1"/>
    <property type="match status" value="1"/>
</dbReference>
<evidence type="ECO:0000256" key="7">
    <source>
        <dbReference type="ARBA" id="ARBA00022688"/>
    </source>
</evidence>
<keyword evidence="6" id="KW-0808">Transferase</keyword>
<dbReference type="AlphaFoldDB" id="A0AA39CT90"/>
<dbReference type="InterPro" id="IPR011009">
    <property type="entry name" value="Kinase-like_dom_sf"/>
</dbReference>
<dbReference type="GO" id="GO:0032259">
    <property type="term" value="P:methylation"/>
    <property type="evidence" value="ECO:0007669"/>
    <property type="project" value="UniProtKB-KW"/>
</dbReference>
<evidence type="ECO:0000256" key="3">
    <source>
        <dbReference type="ARBA" id="ARBA00022475"/>
    </source>
</evidence>
<evidence type="ECO:0000256" key="12">
    <source>
        <dbReference type="ARBA" id="ARBA00022840"/>
    </source>
</evidence>
<evidence type="ECO:0000313" key="19">
    <source>
        <dbReference type="EMBL" id="KAJ9622857.1"/>
    </source>
</evidence>
<keyword evidence="5" id="KW-0489">Methyltransferase</keyword>
<feature type="domain" description="Pseudouridine synthase RsuA/RluA-like" evidence="16">
    <location>
        <begin position="997"/>
        <end position="1148"/>
    </location>
</feature>
<dbReference type="InterPro" id="IPR020103">
    <property type="entry name" value="PsdUridine_synth_cat_dom_sf"/>
</dbReference>
<sequence length="1215" mass="134136">MALSLLKSLKPVAGRALQIALNRALALDPDTRHALASLDGRHIDLTLDAPPLAMRISVDGSQLRVGPVDAQEADLAVRSSLAGVLAQLPLLARARQGADNGKGRVRVAGDAELARRLQQLAKGFDPDWQQPFVSVFGDVLGVQVANTLRSALQHARQGAIDLAHSAAEFITEESRDVVPRAELDAFHDDVDVLRDDVERLGARALLRASRIGRVILRYRLDDLLQDTPAERWLHLAKPFVPRASADIAAQSRGARLRLALQDLGPIFVKFGQILSTRRDLVPPDVANELTLLQDRVKPFDGDAARRIVEEALGLPVSEAFASFDTEPLASASIAQVHAATLADGRQVVVKVLRPGIEKQIDADIALLNSLATLVERTHPRADKIRPREVVAEVENTLAAELDLQREGANASVLRRFWENSDDLYVPEVIWSHTAERALTLERVWGIPSDDIAALDKAGIDRKALAAKGVRVFYTQVFRDNFFHADAHAGNIWVDIDPMRRDNPRFIALDFGIMGQLSQEDQYYLAENFMAIFNRDYRRIAELHVQARWMPDNVRIDDLEAAVRSVCEPYFTRPLSQISLAEVLMKLFRVAQRYQLTLQPQLILLQKTLLNIEGVGRQLDPQIDIWAVAKPVLAKILRERYSPRRVVREIGKRLPEIMTHAPDMPRLVHAWLTQQVEGRHELAMRSRDLVALDASVQRLQKHAIGAITGVGLLAIAALMYVLQPPGWYWGEVPAWSWVSGAVGVFALARACALKHELAQFGSDNDARETERGRRMLNITADTGELLSVLVRFGNARRVLEIGTSNGYSTLWLAEAAAAIDGRVTTLEFAADKVAMARANFACSGLGERIDLVHGDAGQWLAQAADGCIDLLFLDSDRVQYAGWWPQLRRVLRPGGLLVVDNATSHAEQMEPLRALLAADAAFTTSLVPVGNGELLALLPAAGRQSLSSGDPNVAGQRPALPYSACHPDNRAVSTEPDTLAAVEIETAPLQLLRLDERLAVVNKPAGLMVHDSKLARGEDDFLADRLREQLGRPIFLVHRLDRATSGCLLLAFDRDAASMLGKALMGGEVSKDYLAICRGWPAEETWQVDHDLDGGPGKPVKKPAVTDFQRLAAGELSVPVGEFASSRYALLRCQPQTGRFRQIRRHLKHLSHHLIGDTSHGDGRHNRNFRMQGVHRMLLHAERLRFPHPDGGTVDVRAPVDGEFQKALDLFGWQVP</sequence>
<dbReference type="EMBL" id="JAPDRN010000104">
    <property type="protein sequence ID" value="KAJ9622857.1"/>
    <property type="molecule type" value="Genomic_DNA"/>
</dbReference>
<evidence type="ECO:0000256" key="9">
    <source>
        <dbReference type="ARBA" id="ARBA00022692"/>
    </source>
</evidence>
<keyword evidence="8" id="KW-0949">S-adenosyl-L-methionine</keyword>
<evidence type="ECO:0000256" key="10">
    <source>
        <dbReference type="ARBA" id="ARBA00022741"/>
    </source>
</evidence>
<dbReference type="InterPro" id="IPR038989">
    <property type="entry name" value="UbiJ"/>
</dbReference>
<dbReference type="Gene3D" id="3.40.50.150">
    <property type="entry name" value="Vaccinia Virus protein VP39"/>
    <property type="match status" value="1"/>
</dbReference>
<dbReference type="InterPro" id="IPR050154">
    <property type="entry name" value="UbiB_kinase"/>
</dbReference>
<organism evidence="19">
    <name type="scientific">Knufia peltigerae</name>
    <dbReference type="NCBI Taxonomy" id="1002370"/>
    <lineage>
        <taxon>Eukaryota</taxon>
        <taxon>Fungi</taxon>
        <taxon>Dikarya</taxon>
        <taxon>Ascomycota</taxon>
        <taxon>Pezizomycotina</taxon>
        <taxon>Eurotiomycetes</taxon>
        <taxon>Chaetothyriomycetidae</taxon>
        <taxon>Chaetothyriales</taxon>
        <taxon>Trichomeriaceae</taxon>
        <taxon>Knufia</taxon>
    </lineage>
</organism>
<keyword evidence="9" id="KW-0812">Transmembrane</keyword>
<dbReference type="CDD" id="cd13972">
    <property type="entry name" value="UbiB"/>
    <property type="match status" value="1"/>
</dbReference>
<dbReference type="GO" id="GO:0008171">
    <property type="term" value="F:O-methyltransferase activity"/>
    <property type="evidence" value="ECO:0007669"/>
    <property type="project" value="InterPro"/>
</dbReference>
<comment type="pathway">
    <text evidence="1">Cofactor biosynthesis; ubiquinone biosynthesis [regulation].</text>
</comment>
<protein>
    <recommendedName>
        <fullName evidence="20">Ubiquinone biosynthesis protein</fullName>
    </recommendedName>
</protein>
<dbReference type="InterPro" id="IPR045308">
    <property type="entry name" value="UbiB_bact"/>
</dbReference>
<dbReference type="Pfam" id="PF01596">
    <property type="entry name" value="Methyltransf_3"/>
    <property type="match status" value="1"/>
</dbReference>
<dbReference type="SUPFAM" id="SSF56112">
    <property type="entry name" value="Protein kinase-like (PK-like)"/>
    <property type="match status" value="1"/>
</dbReference>
<dbReference type="SUPFAM" id="SSF53335">
    <property type="entry name" value="S-adenosyl-L-methionine-dependent methyltransferases"/>
    <property type="match status" value="1"/>
</dbReference>
<dbReference type="GO" id="GO:0006744">
    <property type="term" value="P:ubiquinone biosynthetic process"/>
    <property type="evidence" value="ECO:0007669"/>
    <property type="project" value="UniProtKB-KW"/>
</dbReference>
<dbReference type="PANTHER" id="PTHR10566:SF113">
    <property type="entry name" value="PROTEIN ACTIVITY OF BC1 COMPLEX KINASE 7, CHLOROPLASTIC"/>
    <property type="match status" value="1"/>
</dbReference>
<dbReference type="CDD" id="cd02440">
    <property type="entry name" value="AdoMet_MTases"/>
    <property type="match status" value="1"/>
</dbReference>
<evidence type="ECO:0000256" key="13">
    <source>
        <dbReference type="ARBA" id="ARBA00022989"/>
    </source>
</evidence>
<keyword evidence="10" id="KW-0547">Nucleotide-binding</keyword>
<gene>
    <name evidence="19" type="ORF">H2204_011337</name>
</gene>
<keyword evidence="7" id="KW-0831">Ubiquinone biosynthesis</keyword>
<dbReference type="HAMAP" id="MF_02215">
    <property type="entry name" value="UbiJ"/>
    <property type="match status" value="1"/>
</dbReference>
<dbReference type="InterPro" id="IPR002935">
    <property type="entry name" value="SAM_O-MeTrfase"/>
</dbReference>
<dbReference type="InterPro" id="IPR004147">
    <property type="entry name" value="ABC1_dom"/>
</dbReference>
<evidence type="ECO:0000256" key="5">
    <source>
        <dbReference type="ARBA" id="ARBA00022603"/>
    </source>
</evidence>
<dbReference type="PANTHER" id="PTHR10566">
    <property type="entry name" value="CHAPERONE-ACTIVITY OF BC1 COMPLEX CABC1 -RELATED"/>
    <property type="match status" value="1"/>
</dbReference>
<dbReference type="GO" id="GO:0009982">
    <property type="term" value="F:pseudouridine synthase activity"/>
    <property type="evidence" value="ECO:0007669"/>
    <property type="project" value="InterPro"/>
</dbReference>
<dbReference type="GO" id="GO:0016301">
    <property type="term" value="F:kinase activity"/>
    <property type="evidence" value="ECO:0007669"/>
    <property type="project" value="UniProtKB-KW"/>
</dbReference>
<evidence type="ECO:0000256" key="6">
    <source>
        <dbReference type="ARBA" id="ARBA00022679"/>
    </source>
</evidence>
<dbReference type="InterPro" id="IPR010232">
    <property type="entry name" value="UbiB"/>
</dbReference>
<proteinExistence type="inferred from homology"/>
<keyword evidence="13" id="KW-1133">Transmembrane helix</keyword>
<feature type="domain" description="SCP2" evidence="17">
    <location>
        <begin position="21"/>
        <end position="122"/>
    </location>
</feature>
<dbReference type="InterPro" id="IPR006224">
    <property type="entry name" value="PsdUridine_synth_RluA-like_CS"/>
</dbReference>
<evidence type="ECO:0000256" key="15">
    <source>
        <dbReference type="ARBA" id="ARBA00023453"/>
    </source>
</evidence>
<dbReference type="InterPro" id="IPR003033">
    <property type="entry name" value="SCP2_sterol-bd_dom"/>
</dbReference>
<comment type="similarity">
    <text evidence="15">Belongs to the class I-like SAM-binding methyltransferase superfamily. Cation-dependent O-methyltransferase family.</text>
</comment>
<evidence type="ECO:0000256" key="4">
    <source>
        <dbReference type="ARBA" id="ARBA00022519"/>
    </source>
</evidence>
<reference evidence="19" key="1">
    <citation type="submission" date="2022-10" db="EMBL/GenBank/DDBJ databases">
        <title>Culturing micro-colonial fungi from biological soil crusts in the Mojave desert and describing Neophaeococcomyces mojavensis, and introducing the new genera and species Taxawa tesnikishii.</title>
        <authorList>
            <person name="Kurbessoian T."/>
            <person name="Stajich J.E."/>
        </authorList>
    </citation>
    <scope>NUCLEOTIDE SEQUENCE</scope>
    <source>
        <strain evidence="19">TK_35</strain>
    </source>
</reference>
<evidence type="ECO:0000256" key="14">
    <source>
        <dbReference type="ARBA" id="ARBA00023136"/>
    </source>
</evidence>
<keyword evidence="4" id="KW-0997">Cell inner membrane</keyword>
<evidence type="ECO:0000259" key="18">
    <source>
        <dbReference type="Pfam" id="PF03109"/>
    </source>
</evidence>
<accession>A0AA39CT90</accession>
<dbReference type="GO" id="GO:0001522">
    <property type="term" value="P:pseudouridine synthesis"/>
    <property type="evidence" value="ECO:0007669"/>
    <property type="project" value="InterPro"/>
</dbReference>
<dbReference type="Pfam" id="PF02036">
    <property type="entry name" value="SCP2"/>
    <property type="match status" value="1"/>
</dbReference>
<evidence type="ECO:0000259" key="16">
    <source>
        <dbReference type="Pfam" id="PF00849"/>
    </source>
</evidence>
<dbReference type="Gene3D" id="3.30.2350.10">
    <property type="entry name" value="Pseudouridine synthase"/>
    <property type="match status" value="1"/>
</dbReference>
<comment type="caution">
    <text evidence="19">The sequence shown here is derived from an EMBL/GenBank/DDBJ whole genome shotgun (WGS) entry which is preliminary data.</text>
</comment>
<keyword evidence="14" id="KW-0472">Membrane</keyword>